<feature type="transmembrane region" description="Helical" evidence="1">
    <location>
        <begin position="75"/>
        <end position="93"/>
    </location>
</feature>
<dbReference type="PANTHER" id="PTHR33133">
    <property type="entry name" value="OS08G0107100 PROTEIN-RELATED"/>
    <property type="match status" value="1"/>
</dbReference>
<keyword evidence="1" id="KW-0812">Transmembrane</keyword>
<accession>A0A151R2B8</accession>
<dbReference type="Proteomes" id="UP000075243">
    <property type="component" value="Unassembled WGS sequence"/>
</dbReference>
<feature type="transmembrane region" description="Helical" evidence="1">
    <location>
        <begin position="44"/>
        <end position="63"/>
    </location>
</feature>
<name>A0A151R2B8_CAJCA</name>
<keyword evidence="1" id="KW-1133">Transmembrane helix</keyword>
<dbReference type="EMBL" id="KQ484186">
    <property type="protein sequence ID" value="KYP36649.1"/>
    <property type="molecule type" value="Genomic_DNA"/>
</dbReference>
<evidence type="ECO:0000313" key="2">
    <source>
        <dbReference type="EMBL" id="KYP36649.1"/>
    </source>
</evidence>
<dbReference type="Gramene" id="C.cajan_40270.t">
    <property type="protein sequence ID" value="C.cajan_40270.t.cds1"/>
    <property type="gene ID" value="C.cajan_40270"/>
</dbReference>
<reference evidence="2" key="1">
    <citation type="journal article" date="2012" name="Nat. Biotechnol.">
        <title>Draft genome sequence of pigeonpea (Cajanus cajan), an orphan legume crop of resource-poor farmers.</title>
        <authorList>
            <person name="Varshney R.K."/>
            <person name="Chen W."/>
            <person name="Li Y."/>
            <person name="Bharti A.K."/>
            <person name="Saxena R.K."/>
            <person name="Schlueter J.A."/>
            <person name="Donoghue M.T."/>
            <person name="Azam S."/>
            <person name="Fan G."/>
            <person name="Whaley A.M."/>
            <person name="Farmer A.D."/>
            <person name="Sheridan J."/>
            <person name="Iwata A."/>
            <person name="Tuteja R."/>
            <person name="Penmetsa R.V."/>
            <person name="Wu W."/>
            <person name="Upadhyaya H.D."/>
            <person name="Yang S.P."/>
            <person name="Shah T."/>
            <person name="Saxena K.B."/>
            <person name="Michael T."/>
            <person name="McCombie W.R."/>
            <person name="Yang B."/>
            <person name="Zhang G."/>
            <person name="Yang H."/>
            <person name="Wang J."/>
            <person name="Spillane C."/>
            <person name="Cook D.R."/>
            <person name="May G.D."/>
            <person name="Xu X."/>
            <person name="Jackson S.A."/>
        </authorList>
    </citation>
    <scope>NUCLEOTIDE SEQUENCE [LARGE SCALE GENOMIC DNA]</scope>
</reference>
<protein>
    <submittedName>
        <fullName evidence="2">Uncharacterized protein</fullName>
    </submittedName>
</protein>
<evidence type="ECO:0000256" key="1">
    <source>
        <dbReference type="SAM" id="Phobius"/>
    </source>
</evidence>
<keyword evidence="3" id="KW-1185">Reference proteome</keyword>
<dbReference type="PANTHER" id="PTHR33133:SF7">
    <property type="entry name" value="F26K24.10 PROTEIN-RELATED"/>
    <property type="match status" value="1"/>
</dbReference>
<dbReference type="AlphaFoldDB" id="A0A151R2B8"/>
<proteinExistence type="predicted"/>
<dbReference type="STRING" id="3821.A0A151R2B8"/>
<organism evidence="2 3">
    <name type="scientific">Cajanus cajan</name>
    <name type="common">Pigeon pea</name>
    <name type="synonym">Cajanus indicus</name>
    <dbReference type="NCBI Taxonomy" id="3821"/>
    <lineage>
        <taxon>Eukaryota</taxon>
        <taxon>Viridiplantae</taxon>
        <taxon>Streptophyta</taxon>
        <taxon>Embryophyta</taxon>
        <taxon>Tracheophyta</taxon>
        <taxon>Spermatophyta</taxon>
        <taxon>Magnoliopsida</taxon>
        <taxon>eudicotyledons</taxon>
        <taxon>Gunneridae</taxon>
        <taxon>Pentapetalae</taxon>
        <taxon>rosids</taxon>
        <taxon>fabids</taxon>
        <taxon>Fabales</taxon>
        <taxon>Fabaceae</taxon>
        <taxon>Papilionoideae</taxon>
        <taxon>50 kb inversion clade</taxon>
        <taxon>NPAAA clade</taxon>
        <taxon>indigoferoid/millettioid clade</taxon>
        <taxon>Phaseoleae</taxon>
        <taxon>Cajanus</taxon>
    </lineage>
</organism>
<sequence>MTYLQVKWTLVPVIVVVESCWGLEPLRRSTRLIKGMKGVALSSMIFYGFFTWAMVFMCLFYVTKDSDGDNWFSVVFNWVYVVCQSWATASVIMPSNLAVNTVLYIYCKANHGEIVEEFGKDYVSLPFHDGNVSHAV</sequence>
<gene>
    <name evidence="2" type="ORF">KK1_042224</name>
</gene>
<evidence type="ECO:0000313" key="3">
    <source>
        <dbReference type="Proteomes" id="UP000075243"/>
    </source>
</evidence>
<dbReference type="OMA" id="AAVESKW"/>
<keyword evidence="1" id="KW-0472">Membrane</keyword>